<dbReference type="FunFam" id="3.30.730.10:FF:000001">
    <property type="entry name" value="Ethylene-responsive transcription factor 2"/>
    <property type="match status" value="1"/>
</dbReference>
<evidence type="ECO:0000313" key="11">
    <source>
        <dbReference type="EMBL" id="KAG2573512.1"/>
    </source>
</evidence>
<dbReference type="PANTHER" id="PTHR31657">
    <property type="entry name" value="ETHYLENE-RESPONSIVE TRANSCRIPTION FACTOR ERF061"/>
    <property type="match status" value="1"/>
</dbReference>
<keyword evidence="7" id="KW-0539">Nucleus</keyword>
<keyword evidence="5" id="KW-0010">Activator</keyword>
<feature type="compositionally biased region" description="Low complexity" evidence="9">
    <location>
        <begin position="277"/>
        <end position="300"/>
    </location>
</feature>
<feature type="compositionally biased region" description="Low complexity" evidence="9">
    <location>
        <begin position="62"/>
        <end position="78"/>
    </location>
</feature>
<dbReference type="Proteomes" id="UP000823388">
    <property type="component" value="Chromosome 7K"/>
</dbReference>
<keyword evidence="12" id="KW-1185">Reference proteome</keyword>
<evidence type="ECO:0000256" key="9">
    <source>
        <dbReference type="SAM" id="MobiDB-lite"/>
    </source>
</evidence>
<keyword evidence="6" id="KW-0804">Transcription</keyword>
<keyword evidence="3" id="KW-0805">Transcription regulation</keyword>
<dbReference type="AlphaFoldDB" id="A0A8T0QL73"/>
<feature type="domain" description="AP2/ERF" evidence="10">
    <location>
        <begin position="206"/>
        <end position="263"/>
    </location>
</feature>
<evidence type="ECO:0000256" key="6">
    <source>
        <dbReference type="ARBA" id="ARBA00023163"/>
    </source>
</evidence>
<evidence type="ECO:0000256" key="5">
    <source>
        <dbReference type="ARBA" id="ARBA00023159"/>
    </source>
</evidence>
<dbReference type="SUPFAM" id="SSF54171">
    <property type="entry name" value="DNA-binding domain"/>
    <property type="match status" value="1"/>
</dbReference>
<dbReference type="Pfam" id="PF00847">
    <property type="entry name" value="AP2"/>
    <property type="match status" value="1"/>
</dbReference>
<feature type="compositionally biased region" description="Gly residues" evidence="9">
    <location>
        <begin position="9"/>
        <end position="18"/>
    </location>
</feature>
<evidence type="ECO:0000256" key="7">
    <source>
        <dbReference type="ARBA" id="ARBA00023242"/>
    </source>
</evidence>
<evidence type="ECO:0000256" key="4">
    <source>
        <dbReference type="ARBA" id="ARBA00023125"/>
    </source>
</evidence>
<reference evidence="11" key="1">
    <citation type="submission" date="2020-05" db="EMBL/GenBank/DDBJ databases">
        <title>WGS assembly of Panicum virgatum.</title>
        <authorList>
            <person name="Lovell J.T."/>
            <person name="Jenkins J."/>
            <person name="Shu S."/>
            <person name="Juenger T.E."/>
            <person name="Schmutz J."/>
        </authorList>
    </citation>
    <scope>NUCLEOTIDE SEQUENCE</scope>
    <source>
        <strain evidence="11">AP13</strain>
    </source>
</reference>
<dbReference type="PROSITE" id="PS51032">
    <property type="entry name" value="AP2_ERF"/>
    <property type="match status" value="1"/>
</dbReference>
<feature type="compositionally biased region" description="Polar residues" evidence="9">
    <location>
        <begin position="320"/>
        <end position="350"/>
    </location>
</feature>
<comment type="caution">
    <text evidence="11">The sequence shown here is derived from an EMBL/GenBank/DDBJ whole genome shotgun (WGS) entry which is preliminary data.</text>
</comment>
<dbReference type="GO" id="GO:0005634">
    <property type="term" value="C:nucleus"/>
    <property type="evidence" value="ECO:0007669"/>
    <property type="project" value="UniProtKB-SubCell"/>
</dbReference>
<evidence type="ECO:0000256" key="2">
    <source>
        <dbReference type="ARBA" id="ARBA00022745"/>
    </source>
</evidence>
<dbReference type="OrthoDB" id="771648at2759"/>
<name>A0A8T0QL73_PANVG</name>
<dbReference type="GO" id="GO:0003700">
    <property type="term" value="F:DNA-binding transcription factor activity"/>
    <property type="evidence" value="ECO:0007669"/>
    <property type="project" value="InterPro"/>
</dbReference>
<evidence type="ECO:0000259" key="10">
    <source>
        <dbReference type="PROSITE" id="PS51032"/>
    </source>
</evidence>
<gene>
    <name evidence="11" type="ORF">PVAP13_7KG258100</name>
</gene>
<dbReference type="InterPro" id="IPR001471">
    <property type="entry name" value="AP2/ERF_dom"/>
</dbReference>
<comment type="subcellular location">
    <subcellularLocation>
        <location evidence="1">Nucleus</location>
    </subcellularLocation>
</comment>
<feature type="region of interest" description="Disordered" evidence="9">
    <location>
        <begin position="1"/>
        <end position="78"/>
    </location>
</feature>
<proteinExistence type="inferred from homology"/>
<dbReference type="PANTHER" id="PTHR31657:SF88">
    <property type="entry name" value="OS04G0529100 PROTEIN"/>
    <property type="match status" value="1"/>
</dbReference>
<keyword evidence="2" id="KW-0936">Ethylene signaling pathway</keyword>
<dbReference type="InterPro" id="IPR036955">
    <property type="entry name" value="AP2/ERF_dom_sf"/>
</dbReference>
<comment type="similarity">
    <text evidence="8">Belongs to the AP2/ERF transcription factor family. ERF subfamily.</text>
</comment>
<dbReference type="GO" id="GO:0009873">
    <property type="term" value="P:ethylene-activated signaling pathway"/>
    <property type="evidence" value="ECO:0007669"/>
    <property type="project" value="UniProtKB-KW"/>
</dbReference>
<evidence type="ECO:0000256" key="1">
    <source>
        <dbReference type="ARBA" id="ARBA00004123"/>
    </source>
</evidence>
<keyword evidence="4" id="KW-0238">DNA-binding</keyword>
<dbReference type="SMART" id="SM00380">
    <property type="entry name" value="AP2"/>
    <property type="match status" value="1"/>
</dbReference>
<evidence type="ECO:0000256" key="3">
    <source>
        <dbReference type="ARBA" id="ARBA00023015"/>
    </source>
</evidence>
<dbReference type="Gene3D" id="3.30.730.10">
    <property type="entry name" value="AP2/ERF domain"/>
    <property type="match status" value="1"/>
</dbReference>
<sequence>MDASSASGESGGGGGCGGRRWKGKGVTPIQPRRQLAPVMEDASAASLRPLKKIGRGPDRFQRSASSLSTSSLAPPSPRASAASAAAAAASPPSARRIFPFAYETSALAGGAAPRLQLPPWQHSSASPPRLQAPPQSQQMISFGAPPQHQAQLLLQAEGSPQQQQHLLRYWNEALNLSPRGGQAAAAALPSLYQHLMRAPPPPPQKLYRGVRQRHWGKWVAEIRLPRNRTRLWLGTFDSAEDAAMAYDREAFKLRGENARLNFPDRFFGKGHAGGSGRTSASSAAAQQNAGAGSGSSSSSSPPQTPDEASGQQTPPPHAEGSTTDWQPQPPVDTSSSQQGGSPRDTTTMPAVSSEMIHAPVAHGGEWGPADEAWFNTWGPGSSFWDYDMDSTPPGLFLHGRFAGDEAGMEHSSA</sequence>
<dbReference type="InterPro" id="IPR016177">
    <property type="entry name" value="DNA-bd_dom_sf"/>
</dbReference>
<protein>
    <recommendedName>
        <fullName evidence="10">AP2/ERF domain-containing protein</fullName>
    </recommendedName>
</protein>
<dbReference type="PRINTS" id="PR00367">
    <property type="entry name" value="ETHRSPELEMNT"/>
</dbReference>
<dbReference type="GO" id="GO:0000976">
    <property type="term" value="F:transcription cis-regulatory region binding"/>
    <property type="evidence" value="ECO:0007669"/>
    <property type="project" value="UniProtKB-ARBA"/>
</dbReference>
<dbReference type="InterPro" id="IPR051758">
    <property type="entry name" value="ERF/AP2-like"/>
</dbReference>
<organism evidence="11 12">
    <name type="scientific">Panicum virgatum</name>
    <name type="common">Blackwell switchgrass</name>
    <dbReference type="NCBI Taxonomy" id="38727"/>
    <lineage>
        <taxon>Eukaryota</taxon>
        <taxon>Viridiplantae</taxon>
        <taxon>Streptophyta</taxon>
        <taxon>Embryophyta</taxon>
        <taxon>Tracheophyta</taxon>
        <taxon>Spermatophyta</taxon>
        <taxon>Magnoliopsida</taxon>
        <taxon>Liliopsida</taxon>
        <taxon>Poales</taxon>
        <taxon>Poaceae</taxon>
        <taxon>PACMAD clade</taxon>
        <taxon>Panicoideae</taxon>
        <taxon>Panicodae</taxon>
        <taxon>Paniceae</taxon>
        <taxon>Panicinae</taxon>
        <taxon>Panicum</taxon>
        <taxon>Panicum sect. Hiantes</taxon>
    </lineage>
</organism>
<dbReference type="EMBL" id="CM029049">
    <property type="protein sequence ID" value="KAG2573512.1"/>
    <property type="molecule type" value="Genomic_DNA"/>
</dbReference>
<feature type="region of interest" description="Disordered" evidence="9">
    <location>
        <begin position="114"/>
        <end position="136"/>
    </location>
</feature>
<evidence type="ECO:0000256" key="8">
    <source>
        <dbReference type="ARBA" id="ARBA00024343"/>
    </source>
</evidence>
<evidence type="ECO:0000313" key="12">
    <source>
        <dbReference type="Proteomes" id="UP000823388"/>
    </source>
</evidence>
<accession>A0A8T0QL73</accession>
<dbReference type="CDD" id="cd00018">
    <property type="entry name" value="AP2"/>
    <property type="match status" value="1"/>
</dbReference>
<feature type="region of interest" description="Disordered" evidence="9">
    <location>
        <begin position="271"/>
        <end position="369"/>
    </location>
</feature>